<evidence type="ECO:0000313" key="10">
    <source>
        <dbReference type="Proteomes" id="UP000224044"/>
    </source>
</evidence>
<sequence>MSIIQEPFILYKSLIICVFLIADKIYRIMYVKKILIELKEYFIILNYIFVSKNGIKVPKFGTKRR</sequence>
<evidence type="ECO:0000313" key="1">
    <source>
        <dbReference type="EMBL" id="PEI87072.1"/>
    </source>
</evidence>
<dbReference type="EMBL" id="NUAP01000034">
    <property type="protein sequence ID" value="PEN86861.1"/>
    <property type="molecule type" value="Genomic_DNA"/>
</dbReference>
<comment type="caution">
    <text evidence="2">The sequence shown here is derived from an EMBL/GenBank/DDBJ whole genome shotgun (WGS) entry which is preliminary data.</text>
</comment>
<accession>A0A2C4X652</accession>
<name>A0A2C4X652_9BACI</name>
<dbReference type="Proteomes" id="UP000220969">
    <property type="component" value="Unassembled WGS sequence"/>
</dbReference>
<dbReference type="EMBL" id="NUAJ01000006">
    <property type="protein sequence ID" value="PEN56700.1"/>
    <property type="molecule type" value="Genomic_DNA"/>
</dbReference>
<evidence type="ECO:0000313" key="5">
    <source>
        <dbReference type="EMBL" id="PGG92319.1"/>
    </source>
</evidence>
<dbReference type="EMBL" id="NUSY01000007">
    <property type="protein sequence ID" value="PHE15289.1"/>
    <property type="molecule type" value="Genomic_DNA"/>
</dbReference>
<evidence type="ECO:0000313" key="9">
    <source>
        <dbReference type="Proteomes" id="UP000220934"/>
    </source>
</evidence>
<dbReference type="Proteomes" id="UP000224044">
    <property type="component" value="Unassembled WGS sequence"/>
</dbReference>
<dbReference type="Proteomes" id="UP000220934">
    <property type="component" value="Unassembled WGS sequence"/>
</dbReference>
<dbReference type="Proteomes" id="UP000225320">
    <property type="component" value="Unassembled WGS sequence"/>
</dbReference>
<evidence type="ECO:0000313" key="4">
    <source>
        <dbReference type="EMBL" id="PEQ00691.1"/>
    </source>
</evidence>
<dbReference type="Proteomes" id="UP000220841">
    <property type="component" value="Unassembled WGS sequence"/>
</dbReference>
<evidence type="ECO:0000313" key="6">
    <source>
        <dbReference type="EMBL" id="PHE15289.1"/>
    </source>
</evidence>
<dbReference type="EMBL" id="NVOI01000040">
    <property type="protein sequence ID" value="PGG92319.1"/>
    <property type="molecule type" value="Genomic_DNA"/>
</dbReference>
<dbReference type="EMBL" id="NUEH01000019">
    <property type="protein sequence ID" value="PEI87072.1"/>
    <property type="molecule type" value="Genomic_DNA"/>
</dbReference>
<gene>
    <name evidence="3" type="ORF">CN551_19165</name>
    <name evidence="4" type="ORF">CN585_22765</name>
    <name evidence="2" type="ORF">CN596_07470</name>
    <name evidence="1" type="ORF">CN678_09760</name>
    <name evidence="6" type="ORF">COF62_07170</name>
    <name evidence="5" type="ORF">CON73_13545</name>
</gene>
<proteinExistence type="predicted"/>
<evidence type="ECO:0000313" key="2">
    <source>
        <dbReference type="EMBL" id="PEN56700.1"/>
    </source>
</evidence>
<reference evidence="7 9" key="2">
    <citation type="submission" date="2017-09" db="EMBL/GenBank/DDBJ databases">
        <title>Large-scale bioinformatics analysis of Bacillus genomes uncovers conserved roles of natural products in bacterial physiology.</title>
        <authorList>
            <consortium name="Agbiome Team Llc"/>
            <person name="Bleich R.M."/>
            <person name="Kirk G.J."/>
            <person name="Santa Maria K.C."/>
            <person name="Allen S.E."/>
            <person name="Farag S."/>
            <person name="Shank E.A."/>
            <person name="Bowers A."/>
        </authorList>
    </citation>
    <scope>NUCLEOTIDE SEQUENCE [LARGE SCALE GENOMIC DNA]</scope>
    <source>
        <strain evidence="1">AFS005430</strain>
        <strain evidence="3 7">AFS027629</strain>
        <strain evidence="2 9">AFS027958</strain>
    </source>
</reference>
<dbReference type="Proteomes" id="UP000220078">
    <property type="component" value="Unassembled WGS sequence"/>
</dbReference>
<dbReference type="EMBL" id="NUBY01000133">
    <property type="protein sequence ID" value="PEQ00691.1"/>
    <property type="molecule type" value="Genomic_DNA"/>
</dbReference>
<dbReference type="AlphaFoldDB" id="A0A2C4X652"/>
<evidence type="ECO:0000313" key="7">
    <source>
        <dbReference type="Proteomes" id="UP000220078"/>
    </source>
</evidence>
<evidence type="ECO:0000313" key="11">
    <source>
        <dbReference type="Proteomes" id="UP000225320"/>
    </source>
</evidence>
<protein>
    <submittedName>
        <fullName evidence="2">Uncharacterized protein</fullName>
    </submittedName>
</protein>
<evidence type="ECO:0000313" key="3">
    <source>
        <dbReference type="EMBL" id="PEN86861.1"/>
    </source>
</evidence>
<organism evidence="2 9">
    <name type="scientific">Bacillus toyonensis</name>
    <dbReference type="NCBI Taxonomy" id="155322"/>
    <lineage>
        <taxon>Bacteria</taxon>
        <taxon>Bacillati</taxon>
        <taxon>Bacillota</taxon>
        <taxon>Bacilli</taxon>
        <taxon>Bacillales</taxon>
        <taxon>Bacillaceae</taxon>
        <taxon>Bacillus</taxon>
        <taxon>Bacillus cereus group</taxon>
    </lineage>
</organism>
<evidence type="ECO:0000313" key="8">
    <source>
        <dbReference type="Proteomes" id="UP000220841"/>
    </source>
</evidence>
<reference evidence="8 10" key="1">
    <citation type="submission" date="2017-09" db="EMBL/GenBank/DDBJ databases">
        <title>Large-scale bioinformatics analysis of Bacillus genomes uncovers conserved roles of natural products in bacterial physiology.</title>
        <authorList>
            <consortium name="Agbiome Team Llc"/>
            <person name="Bleich R.M."/>
            <person name="Grubbs K.J."/>
            <person name="Santa Maria K.C."/>
            <person name="Allen S.E."/>
            <person name="Farag S."/>
            <person name="Shank E.A."/>
            <person name="Bowers A."/>
        </authorList>
    </citation>
    <scope>NUCLEOTIDE SEQUENCE [LARGE SCALE GENOMIC DNA]</scope>
    <source>
        <strain evidence="4 8">AFS021349</strain>
        <strain evidence="6 10">AFS042148</strain>
        <strain evidence="5 11">AFS094862</strain>
    </source>
</reference>